<feature type="chain" id="PRO_5013121460" description="Evasin" evidence="1">
    <location>
        <begin position="20"/>
        <end position="91"/>
    </location>
</feature>
<organism evidence="2">
    <name type="scientific">Rhipicephalus zambeziensis</name>
    <dbReference type="NCBI Taxonomy" id="60191"/>
    <lineage>
        <taxon>Eukaryota</taxon>
        <taxon>Metazoa</taxon>
        <taxon>Ecdysozoa</taxon>
        <taxon>Arthropoda</taxon>
        <taxon>Chelicerata</taxon>
        <taxon>Arachnida</taxon>
        <taxon>Acari</taxon>
        <taxon>Parasitiformes</taxon>
        <taxon>Ixodida</taxon>
        <taxon>Ixodoidea</taxon>
        <taxon>Ixodidae</taxon>
        <taxon>Rhipicephalinae</taxon>
        <taxon>Rhipicephalus</taxon>
        <taxon>Rhipicephalus</taxon>
    </lineage>
</organism>
<protein>
    <recommendedName>
        <fullName evidence="3">Evasin</fullName>
    </recommendedName>
</protein>
<name>A0A224YEX8_9ACAR</name>
<evidence type="ECO:0000313" key="2">
    <source>
        <dbReference type="EMBL" id="MAA12991.1"/>
    </source>
</evidence>
<evidence type="ECO:0000256" key="1">
    <source>
        <dbReference type="SAM" id="SignalP"/>
    </source>
</evidence>
<proteinExistence type="predicted"/>
<sequence>MKCLRILLPLLVYSLGAFCNVYDWRYNNSTFSPKVYEKYFGFNTTSTTTTTILPDTERVSRIQRPDHKNCMVGKCKDGQCIETRLQECEIA</sequence>
<dbReference type="EMBL" id="GFPF01001845">
    <property type="protein sequence ID" value="MAA12991.1"/>
    <property type="molecule type" value="Transcribed_RNA"/>
</dbReference>
<accession>A0A224YEX8</accession>
<evidence type="ECO:0008006" key="3">
    <source>
        <dbReference type="Google" id="ProtNLM"/>
    </source>
</evidence>
<feature type="signal peptide" evidence="1">
    <location>
        <begin position="1"/>
        <end position="19"/>
    </location>
</feature>
<reference evidence="2" key="1">
    <citation type="journal article" date="2017" name="Parasit. Vectors">
        <title>Sialotranscriptomics of Rhipicephalus zambeziensis reveals intricate expression profiles of secretory proteins and suggests tight temporal transcriptional regulation during blood-feeding.</title>
        <authorList>
            <person name="de Castro M.H."/>
            <person name="de Klerk D."/>
            <person name="Pienaar R."/>
            <person name="Rees D.J.G."/>
            <person name="Mans B.J."/>
        </authorList>
    </citation>
    <scope>NUCLEOTIDE SEQUENCE</scope>
    <source>
        <tissue evidence="2">Salivary glands</tissue>
    </source>
</reference>
<dbReference type="AlphaFoldDB" id="A0A224YEX8"/>
<keyword evidence="1" id="KW-0732">Signal</keyword>